<feature type="region of interest" description="Disordered" evidence="1">
    <location>
        <begin position="25"/>
        <end position="53"/>
    </location>
</feature>
<sequence length="107" mass="11213">MLSASSCNDPCSSIDDEHAAAAQLPALPNSIAPSTPLNRPFQGAPPAMAPHPKRLASCCDSTTASNAMTPLGLSALKKPAAACRARESETRLTTRYLPWDHRPVSCA</sequence>
<dbReference type="EMBL" id="GBRH01281780">
    <property type="protein sequence ID" value="JAD16115.1"/>
    <property type="molecule type" value="Transcribed_RNA"/>
</dbReference>
<organism evidence="2">
    <name type="scientific">Arundo donax</name>
    <name type="common">Giant reed</name>
    <name type="synonym">Donax arundinaceus</name>
    <dbReference type="NCBI Taxonomy" id="35708"/>
    <lineage>
        <taxon>Eukaryota</taxon>
        <taxon>Viridiplantae</taxon>
        <taxon>Streptophyta</taxon>
        <taxon>Embryophyta</taxon>
        <taxon>Tracheophyta</taxon>
        <taxon>Spermatophyta</taxon>
        <taxon>Magnoliopsida</taxon>
        <taxon>Liliopsida</taxon>
        <taxon>Poales</taxon>
        <taxon>Poaceae</taxon>
        <taxon>PACMAD clade</taxon>
        <taxon>Arundinoideae</taxon>
        <taxon>Arundineae</taxon>
        <taxon>Arundo</taxon>
    </lineage>
</organism>
<evidence type="ECO:0000256" key="1">
    <source>
        <dbReference type="SAM" id="MobiDB-lite"/>
    </source>
</evidence>
<accession>A0A0A8XU06</accession>
<evidence type="ECO:0000313" key="2">
    <source>
        <dbReference type="EMBL" id="JAD16115.1"/>
    </source>
</evidence>
<dbReference type="AlphaFoldDB" id="A0A0A8XU06"/>
<name>A0A0A8XU06_ARUDO</name>
<proteinExistence type="predicted"/>
<reference evidence="2" key="1">
    <citation type="submission" date="2014-09" db="EMBL/GenBank/DDBJ databases">
        <authorList>
            <person name="Magalhaes I.L.F."/>
            <person name="Oliveira U."/>
            <person name="Santos F.R."/>
            <person name="Vidigal T.H.D.A."/>
            <person name="Brescovit A.D."/>
            <person name="Santos A.J."/>
        </authorList>
    </citation>
    <scope>NUCLEOTIDE SEQUENCE</scope>
    <source>
        <tissue evidence="2">Shoot tissue taken approximately 20 cm above the soil surface</tissue>
    </source>
</reference>
<protein>
    <submittedName>
        <fullName evidence="2">Uncharacterized protein</fullName>
    </submittedName>
</protein>
<reference evidence="2" key="2">
    <citation type="journal article" date="2015" name="Data Brief">
        <title>Shoot transcriptome of the giant reed, Arundo donax.</title>
        <authorList>
            <person name="Barrero R.A."/>
            <person name="Guerrero F.D."/>
            <person name="Moolhuijzen P."/>
            <person name="Goolsby J.A."/>
            <person name="Tidwell J."/>
            <person name="Bellgard S.E."/>
            <person name="Bellgard M.I."/>
        </authorList>
    </citation>
    <scope>NUCLEOTIDE SEQUENCE</scope>
    <source>
        <tissue evidence="2">Shoot tissue taken approximately 20 cm above the soil surface</tissue>
    </source>
</reference>